<gene>
    <name evidence="2" type="ORF">K432DRAFT_212430</name>
</gene>
<name>A0A8E2JHF6_9PEZI</name>
<dbReference type="EMBL" id="KV744880">
    <property type="protein sequence ID" value="OCK82709.1"/>
    <property type="molecule type" value="Genomic_DNA"/>
</dbReference>
<proteinExistence type="predicted"/>
<sequence length="172" mass="19137">MEIVLFEALPCHALLQPCGIRTLRNVCSQASWRPDGAIVPIAPQPHQHQHHVVCPHHPDSFPSIAGSTRLNSKITPKRNRTQNNRALRGQGVRGKSSIENHPGDFLFTICCVFMGIPPSPQPPVLATLEVSHACRPETEREKGESEHQKLFNDCMANSDVLRHPLRISIGDR</sequence>
<evidence type="ECO:0000313" key="2">
    <source>
        <dbReference type="EMBL" id="OCK82709.1"/>
    </source>
</evidence>
<dbReference type="AlphaFoldDB" id="A0A8E2JHF6"/>
<keyword evidence="3" id="KW-1185">Reference proteome</keyword>
<feature type="region of interest" description="Disordered" evidence="1">
    <location>
        <begin position="67"/>
        <end position="95"/>
    </location>
</feature>
<organism evidence="2 3">
    <name type="scientific">Lepidopterella palustris CBS 459.81</name>
    <dbReference type="NCBI Taxonomy" id="1314670"/>
    <lineage>
        <taxon>Eukaryota</taxon>
        <taxon>Fungi</taxon>
        <taxon>Dikarya</taxon>
        <taxon>Ascomycota</taxon>
        <taxon>Pezizomycotina</taxon>
        <taxon>Dothideomycetes</taxon>
        <taxon>Pleosporomycetidae</taxon>
        <taxon>Mytilinidiales</taxon>
        <taxon>Argynnaceae</taxon>
        <taxon>Lepidopterella</taxon>
    </lineage>
</organism>
<reference evidence="2 3" key="1">
    <citation type="journal article" date="2016" name="Nat. Commun.">
        <title>Ectomycorrhizal ecology is imprinted in the genome of the dominant symbiotic fungus Cenococcum geophilum.</title>
        <authorList>
            <consortium name="DOE Joint Genome Institute"/>
            <person name="Peter M."/>
            <person name="Kohler A."/>
            <person name="Ohm R.A."/>
            <person name="Kuo A."/>
            <person name="Krutzmann J."/>
            <person name="Morin E."/>
            <person name="Arend M."/>
            <person name="Barry K.W."/>
            <person name="Binder M."/>
            <person name="Choi C."/>
            <person name="Clum A."/>
            <person name="Copeland A."/>
            <person name="Grisel N."/>
            <person name="Haridas S."/>
            <person name="Kipfer T."/>
            <person name="LaButti K."/>
            <person name="Lindquist E."/>
            <person name="Lipzen A."/>
            <person name="Maire R."/>
            <person name="Meier B."/>
            <person name="Mihaltcheva S."/>
            <person name="Molinier V."/>
            <person name="Murat C."/>
            <person name="Poggeler S."/>
            <person name="Quandt C.A."/>
            <person name="Sperisen C."/>
            <person name="Tritt A."/>
            <person name="Tisserant E."/>
            <person name="Crous P.W."/>
            <person name="Henrissat B."/>
            <person name="Nehls U."/>
            <person name="Egli S."/>
            <person name="Spatafora J.W."/>
            <person name="Grigoriev I.V."/>
            <person name="Martin F.M."/>
        </authorList>
    </citation>
    <scope>NUCLEOTIDE SEQUENCE [LARGE SCALE GENOMIC DNA]</scope>
    <source>
        <strain evidence="2 3">CBS 459.81</strain>
    </source>
</reference>
<evidence type="ECO:0000256" key="1">
    <source>
        <dbReference type="SAM" id="MobiDB-lite"/>
    </source>
</evidence>
<accession>A0A8E2JHF6</accession>
<evidence type="ECO:0000313" key="3">
    <source>
        <dbReference type="Proteomes" id="UP000250266"/>
    </source>
</evidence>
<protein>
    <submittedName>
        <fullName evidence="2">Uncharacterized protein</fullName>
    </submittedName>
</protein>
<dbReference type="Proteomes" id="UP000250266">
    <property type="component" value="Unassembled WGS sequence"/>
</dbReference>